<keyword evidence="5" id="KW-0998">Cell outer membrane</keyword>
<dbReference type="NCBIfam" id="TIGR04057">
    <property type="entry name" value="SusC_RagA_signa"/>
    <property type="match status" value="1"/>
</dbReference>
<dbReference type="Gene3D" id="2.170.130.10">
    <property type="entry name" value="TonB-dependent receptor, plug domain"/>
    <property type="match status" value="1"/>
</dbReference>
<dbReference type="InterPro" id="IPR023996">
    <property type="entry name" value="TonB-dep_OMP_SusC/RagA"/>
</dbReference>
<dbReference type="InterPro" id="IPR039426">
    <property type="entry name" value="TonB-dep_rcpt-like"/>
</dbReference>
<keyword evidence="4" id="KW-0472">Membrane</keyword>
<dbReference type="GO" id="GO:0009279">
    <property type="term" value="C:cell outer membrane"/>
    <property type="evidence" value="ECO:0007669"/>
    <property type="project" value="UniProtKB-SubCell"/>
</dbReference>
<evidence type="ECO:0000256" key="3">
    <source>
        <dbReference type="ARBA" id="ARBA00022692"/>
    </source>
</evidence>
<dbReference type="PROSITE" id="PS52016">
    <property type="entry name" value="TONB_DEPENDENT_REC_3"/>
    <property type="match status" value="1"/>
</dbReference>
<dbReference type="Gene3D" id="2.60.40.1120">
    <property type="entry name" value="Carboxypeptidase-like, regulatory domain"/>
    <property type="match status" value="1"/>
</dbReference>
<keyword evidence="3" id="KW-0812">Transmembrane</keyword>
<feature type="domain" description="TonB-dependent receptor plug" evidence="6">
    <location>
        <begin position="126"/>
        <end position="234"/>
    </location>
</feature>
<keyword evidence="2" id="KW-0813">Transport</keyword>
<protein>
    <submittedName>
        <fullName evidence="7">TonB-dependent receptor SusC</fullName>
    </submittedName>
</protein>
<evidence type="ECO:0000256" key="4">
    <source>
        <dbReference type="ARBA" id="ARBA00023136"/>
    </source>
</evidence>
<comment type="caution">
    <text evidence="7">The sequence shown here is derived from an EMBL/GenBank/DDBJ whole genome shotgun (WGS) entry which is preliminary data.</text>
</comment>
<keyword evidence="7" id="KW-0675">Receptor</keyword>
<dbReference type="Gene3D" id="2.40.170.20">
    <property type="entry name" value="TonB-dependent receptor, beta-barrel domain"/>
    <property type="match status" value="1"/>
</dbReference>
<dbReference type="InterPro" id="IPR036942">
    <property type="entry name" value="Beta-barrel_TonB_sf"/>
</dbReference>
<evidence type="ECO:0000256" key="2">
    <source>
        <dbReference type="ARBA" id="ARBA00022448"/>
    </source>
</evidence>
<comment type="subcellular location">
    <subcellularLocation>
        <location evidence="1">Cell outer membrane</location>
        <topology evidence="1">Multi-pass membrane protein</topology>
    </subcellularLocation>
</comment>
<evidence type="ECO:0000313" key="7">
    <source>
        <dbReference type="EMBL" id="KAA6341145.1"/>
    </source>
</evidence>
<evidence type="ECO:0000256" key="1">
    <source>
        <dbReference type="ARBA" id="ARBA00004571"/>
    </source>
</evidence>
<gene>
    <name evidence="7" type="ORF">EZS27_011031</name>
</gene>
<dbReference type="SUPFAM" id="SSF49464">
    <property type="entry name" value="Carboxypeptidase regulatory domain-like"/>
    <property type="match status" value="1"/>
</dbReference>
<sequence length="1028" mass="113190">MKQRKLIDWHTLRKLYVTVCIACTFTCSLLAQGGRTVTGVVSDATGDPLPGVNIEVKGGTTGTISDIGGYYSVSVPDRNAVLVFSYIGFVVQRITVGERTKINVTLVEDLQALDEIIVIGYGTTKRQDFTGSVSSIRLEDSPVALASNLNALEAIKGNVAGLDIGATNSAGGQPSIQMRGQKSISGNNDPLIVLDGVIFLGSIGDINPNDIASYDILKDATSAAAYGSRSANGVIMITTKKGRSAKPVINFNASGSIESWQNRPKLMGGEQWLESVMARNNSTDLTWLKPQEVENKDAGREINWLDASTRTGWIQDYQASVSGSGEKVNYYLSAAYAENQGVVIGDNYNRVSVLGKVNANITDWLQVGIDASYTEANYSGAGASIYSATVMSPYGVMYHDETNKLLEKYPYTQSGQNPLWGVSNGSHDNIDVRNNLRTNAFALIKLPFIPGLSYRFNYAGNLRNIESGDFYYETQYVKEGAYNDETRYSPSAYQSLLSNANGYINHNTTSSWVIDNILNYKNKFGKHSIDLTAVATRDRRNYGEIISRGSNFAENGNTTLGINGLQKATTQKVEQKKDQRSNIGYLGRASYSFDDRYFLTASIRRDGASVFGIDKKWGNFVAIGSAWNLTREDFLKDLDYLNNLKVKLSWGKNGNQGLDPYGTLSTVKNSASGGVRYEFGNSSNILYGMQTDALGNTSLGWEATQSWNTGFESAWLGNRLFLDLDLYFSKTTDQIFTRNIPVMTGFKEIKSSMGQIDNRGVELTIRTVNVETSDLHWMTGFTFWLNRNKLTHLYGEDLDGDGKEDDDISNSRFIGKPLGAIYGYVQDGIVQESDADYMKANGVSAGVPKYKDLDGNGTIGSEDRDILGYTTPNFKLNMSNTVTYKNWDLYVMLTSTLGGGGYYQKSNTAAFMTNGSGLFNSNSIYIPWWTQENQSNKYPSAVFTGDGGRFQGLQNRAFVRLQDVTLSYTFREPWVKKLSIQNLKFFLTGKNLLTFTSWQGGDPEVGTTVRGDTYPVLTSYTIGANISF</sequence>
<evidence type="ECO:0000259" key="6">
    <source>
        <dbReference type="Pfam" id="PF07715"/>
    </source>
</evidence>
<reference evidence="7" key="1">
    <citation type="submission" date="2019-03" db="EMBL/GenBank/DDBJ databases">
        <title>Single cell metagenomics reveals metabolic interactions within the superorganism composed of flagellate Streblomastix strix and complex community of Bacteroidetes bacteria on its surface.</title>
        <authorList>
            <person name="Treitli S.C."/>
            <person name="Kolisko M."/>
            <person name="Husnik F."/>
            <person name="Keeling P."/>
            <person name="Hampl V."/>
        </authorList>
    </citation>
    <scope>NUCLEOTIDE SEQUENCE</scope>
    <source>
        <strain evidence="7">STM</strain>
    </source>
</reference>
<dbReference type="NCBIfam" id="TIGR04056">
    <property type="entry name" value="OMP_RagA_SusC"/>
    <property type="match status" value="1"/>
</dbReference>
<proteinExistence type="predicted"/>
<name>A0A5J4S6W7_9ZZZZ</name>
<dbReference type="InterPro" id="IPR023997">
    <property type="entry name" value="TonB-dep_OMP_SusC/RagA_CS"/>
</dbReference>
<dbReference type="Pfam" id="PF07715">
    <property type="entry name" value="Plug"/>
    <property type="match status" value="1"/>
</dbReference>
<dbReference type="Pfam" id="PF13715">
    <property type="entry name" value="CarbopepD_reg_2"/>
    <property type="match status" value="1"/>
</dbReference>
<organism evidence="7">
    <name type="scientific">termite gut metagenome</name>
    <dbReference type="NCBI Taxonomy" id="433724"/>
    <lineage>
        <taxon>unclassified sequences</taxon>
        <taxon>metagenomes</taxon>
        <taxon>organismal metagenomes</taxon>
    </lineage>
</organism>
<dbReference type="InterPro" id="IPR012910">
    <property type="entry name" value="Plug_dom"/>
</dbReference>
<dbReference type="InterPro" id="IPR037066">
    <property type="entry name" value="Plug_dom_sf"/>
</dbReference>
<dbReference type="InterPro" id="IPR008969">
    <property type="entry name" value="CarboxyPept-like_regulatory"/>
</dbReference>
<accession>A0A5J4S6W7</accession>
<dbReference type="SUPFAM" id="SSF56935">
    <property type="entry name" value="Porins"/>
    <property type="match status" value="1"/>
</dbReference>
<evidence type="ECO:0000256" key="5">
    <source>
        <dbReference type="ARBA" id="ARBA00023237"/>
    </source>
</evidence>
<dbReference type="AlphaFoldDB" id="A0A5J4S6W7"/>
<dbReference type="EMBL" id="SNRY01000409">
    <property type="protein sequence ID" value="KAA6341145.1"/>
    <property type="molecule type" value="Genomic_DNA"/>
</dbReference>